<dbReference type="EMBL" id="BHVU01000281">
    <property type="protein sequence ID" value="GCA94991.1"/>
    <property type="molecule type" value="Genomic_DNA"/>
</dbReference>
<protein>
    <submittedName>
        <fullName evidence="1">Uncharacterized protein</fullName>
    </submittedName>
</protein>
<organism evidence="1 2">
    <name type="scientific">Microcystis aeruginosa 11-30S32</name>
    <dbReference type="NCBI Taxonomy" id="2358142"/>
    <lineage>
        <taxon>Bacteria</taxon>
        <taxon>Bacillati</taxon>
        <taxon>Cyanobacteriota</taxon>
        <taxon>Cyanophyceae</taxon>
        <taxon>Oscillatoriophycideae</taxon>
        <taxon>Chroococcales</taxon>
        <taxon>Microcystaceae</taxon>
        <taxon>Microcystis</taxon>
    </lineage>
</organism>
<dbReference type="InterPro" id="IPR029060">
    <property type="entry name" value="PIN-like_dom_sf"/>
</dbReference>
<dbReference type="Gene3D" id="3.40.50.1010">
    <property type="entry name" value="5'-nuclease"/>
    <property type="match status" value="1"/>
</dbReference>
<accession>A0A510PMN2</accession>
<evidence type="ECO:0000313" key="1">
    <source>
        <dbReference type="EMBL" id="GCA94991.1"/>
    </source>
</evidence>
<dbReference type="AlphaFoldDB" id="A0A510PMN2"/>
<name>A0A510PMN2_MICAE</name>
<evidence type="ECO:0000313" key="2">
    <source>
        <dbReference type="Proteomes" id="UP000321223"/>
    </source>
</evidence>
<proteinExistence type="predicted"/>
<comment type="caution">
    <text evidence="1">The sequence shown here is derived from an EMBL/GenBank/DDBJ whole genome shotgun (WGS) entry which is preliminary data.</text>
</comment>
<reference evidence="1 2" key="1">
    <citation type="journal article" date="2019" name="Appl. Environ. Microbiol.">
        <title>Co-occurrence of broad and narrow host-range viruses infecting the toxic bloom-forming cyanobacterium Microcystis aeruginosa.</title>
        <authorList>
            <person name="Morimoto D."/>
            <person name="Tominaga K."/>
            <person name="Nishimura Y."/>
            <person name="Yoshida N."/>
            <person name="Kimura S."/>
            <person name="Sako Y."/>
            <person name="Yoshida T."/>
        </authorList>
    </citation>
    <scope>NUCLEOTIDE SEQUENCE [LARGE SCALE GENOMIC DNA]</scope>
    <source>
        <strain evidence="1 2">11-30S32</strain>
    </source>
</reference>
<dbReference type="SUPFAM" id="SSF88723">
    <property type="entry name" value="PIN domain-like"/>
    <property type="match status" value="1"/>
</dbReference>
<sequence>MEIISYTPQLRQAGFQLFDERPDQGYSLTDCISRIVMKQMGIDEILTHDRYFAQEG</sequence>
<gene>
    <name evidence="1" type="ORF">MAE30S32_36430</name>
</gene>
<dbReference type="Proteomes" id="UP000321223">
    <property type="component" value="Unassembled WGS sequence"/>
</dbReference>